<organism evidence="7 8">
    <name type="scientific">Zymoseptoria tritici (strain ST99CH_3D7)</name>
    <dbReference type="NCBI Taxonomy" id="1276538"/>
    <lineage>
        <taxon>Eukaryota</taxon>
        <taxon>Fungi</taxon>
        <taxon>Dikarya</taxon>
        <taxon>Ascomycota</taxon>
        <taxon>Pezizomycotina</taxon>
        <taxon>Dothideomycetes</taxon>
        <taxon>Dothideomycetidae</taxon>
        <taxon>Mycosphaerellales</taxon>
        <taxon>Mycosphaerellaceae</taxon>
        <taxon>Zymoseptoria</taxon>
    </lineage>
</organism>
<gene>
    <name evidence="7" type="ORF">ZT3D7_G8225</name>
</gene>
<keyword evidence="8" id="KW-1185">Reference proteome</keyword>
<name>A0A1X7S058_ZYMT9</name>
<protein>
    <recommendedName>
        <fullName evidence="9">Major facilitator superfamily (MFS) profile domain-containing protein</fullName>
    </recommendedName>
</protein>
<accession>A0A1X7S058</accession>
<dbReference type="GO" id="GO:0022857">
    <property type="term" value="F:transmembrane transporter activity"/>
    <property type="evidence" value="ECO:0007669"/>
    <property type="project" value="TreeGrafter"/>
</dbReference>
<feature type="transmembrane region" description="Helical" evidence="5">
    <location>
        <begin position="117"/>
        <end position="137"/>
    </location>
</feature>
<sequence length="365" mass="39199">MFLLFRFAHFLLEVPTVRMIEHAICHERIQSVDPDESACKTALIQRQVSNVLGWKICCDAIPGVISVIYSMRLARRYGHCNVLSLCCIGHILTTIWKLAICYWYRIFPIEVSWLSSVFLFLGGGQLAFAAVITSLMADLCPESIRTRRLFILAAMPHIAKLVSPPVATLLLARSIYLPSMVSIGLNICCIILLQFARRHLHLAKSSSLSGTIASTESPGAASAFGAVSKVKLSLGIARTSLALLVACFLLAWRASSSFVFMLAIFGAGLGQSLDPASQGLLSAGLEAEDTPRSFSYMYMGTLLGDLTGGPFMSAMMSIGGSSSTASSGFNFLASSAIFTILALLTCVSKVLGGRTASLKNTHILA</sequence>
<evidence type="ECO:0000256" key="2">
    <source>
        <dbReference type="ARBA" id="ARBA00022692"/>
    </source>
</evidence>
<feature type="transmembrane region" description="Helical" evidence="5">
    <location>
        <begin position="175"/>
        <end position="196"/>
    </location>
</feature>
<dbReference type="STRING" id="1276538.A0A1X7S058"/>
<comment type="subcellular location">
    <subcellularLocation>
        <location evidence="1">Membrane</location>
        <topology evidence="1">Multi-pass membrane protein</topology>
    </subcellularLocation>
</comment>
<dbReference type="EMBL" id="LT853699">
    <property type="protein sequence ID" value="SMQ53072.1"/>
    <property type="molecule type" value="Genomic_DNA"/>
</dbReference>
<evidence type="ECO:0000256" key="5">
    <source>
        <dbReference type="SAM" id="Phobius"/>
    </source>
</evidence>
<dbReference type="SUPFAM" id="SSF103473">
    <property type="entry name" value="MFS general substrate transporter"/>
    <property type="match status" value="1"/>
</dbReference>
<feature type="transmembrane region" description="Helical" evidence="5">
    <location>
        <begin position="331"/>
        <end position="351"/>
    </location>
</feature>
<dbReference type="Proteomes" id="UP000215127">
    <property type="component" value="Chromosome 8"/>
</dbReference>
<dbReference type="AlphaFoldDB" id="A0A1X7S058"/>
<evidence type="ECO:0000313" key="7">
    <source>
        <dbReference type="EMBL" id="SMQ53072.1"/>
    </source>
</evidence>
<reference evidence="7 8" key="1">
    <citation type="submission" date="2016-06" db="EMBL/GenBank/DDBJ databases">
        <authorList>
            <person name="Kjaerup R.B."/>
            <person name="Dalgaard T.S."/>
            <person name="Juul-Madsen H.R."/>
        </authorList>
    </citation>
    <scope>NUCLEOTIDE SEQUENCE [LARGE SCALE GENOMIC DNA]</scope>
</reference>
<feature type="transmembrane region" description="Helical" evidence="5">
    <location>
        <begin position="82"/>
        <end position="105"/>
    </location>
</feature>
<evidence type="ECO:0000256" key="3">
    <source>
        <dbReference type="ARBA" id="ARBA00022989"/>
    </source>
</evidence>
<dbReference type="InterPro" id="IPR036259">
    <property type="entry name" value="MFS_trans_sf"/>
</dbReference>
<feature type="signal peptide" evidence="6">
    <location>
        <begin position="1"/>
        <end position="19"/>
    </location>
</feature>
<evidence type="ECO:0000256" key="6">
    <source>
        <dbReference type="SAM" id="SignalP"/>
    </source>
</evidence>
<feature type="chain" id="PRO_5013344617" description="Major facilitator superfamily (MFS) profile domain-containing protein" evidence="6">
    <location>
        <begin position="20"/>
        <end position="365"/>
    </location>
</feature>
<keyword evidence="2 5" id="KW-0812">Transmembrane</keyword>
<dbReference type="PANTHER" id="PTHR23507:SF1">
    <property type="entry name" value="FI18259P1-RELATED"/>
    <property type="match status" value="1"/>
</dbReference>
<evidence type="ECO:0000313" key="8">
    <source>
        <dbReference type="Proteomes" id="UP000215127"/>
    </source>
</evidence>
<dbReference type="GO" id="GO:0016020">
    <property type="term" value="C:membrane"/>
    <property type="evidence" value="ECO:0007669"/>
    <property type="project" value="UniProtKB-SubCell"/>
</dbReference>
<keyword evidence="6" id="KW-0732">Signal</keyword>
<dbReference type="Gene3D" id="1.20.1250.20">
    <property type="entry name" value="MFS general substrate transporter like domains"/>
    <property type="match status" value="1"/>
</dbReference>
<feature type="transmembrane region" description="Helical" evidence="5">
    <location>
        <begin position="149"/>
        <end position="169"/>
    </location>
</feature>
<evidence type="ECO:0000256" key="1">
    <source>
        <dbReference type="ARBA" id="ARBA00004141"/>
    </source>
</evidence>
<proteinExistence type="predicted"/>
<dbReference type="PANTHER" id="PTHR23507">
    <property type="entry name" value="ZGC:174356"/>
    <property type="match status" value="1"/>
</dbReference>
<keyword evidence="3 5" id="KW-1133">Transmembrane helix</keyword>
<keyword evidence="4 5" id="KW-0472">Membrane</keyword>
<evidence type="ECO:0000256" key="4">
    <source>
        <dbReference type="ARBA" id="ARBA00023136"/>
    </source>
</evidence>
<feature type="transmembrane region" description="Helical" evidence="5">
    <location>
        <begin position="241"/>
        <end position="265"/>
    </location>
</feature>
<evidence type="ECO:0008006" key="9">
    <source>
        <dbReference type="Google" id="ProtNLM"/>
    </source>
</evidence>